<organism evidence="2 3">
    <name type="scientific">Macrosiphum euphorbiae</name>
    <name type="common">potato aphid</name>
    <dbReference type="NCBI Taxonomy" id="13131"/>
    <lineage>
        <taxon>Eukaryota</taxon>
        <taxon>Metazoa</taxon>
        <taxon>Ecdysozoa</taxon>
        <taxon>Arthropoda</taxon>
        <taxon>Hexapoda</taxon>
        <taxon>Insecta</taxon>
        <taxon>Pterygota</taxon>
        <taxon>Neoptera</taxon>
        <taxon>Paraneoptera</taxon>
        <taxon>Hemiptera</taxon>
        <taxon>Sternorrhyncha</taxon>
        <taxon>Aphidomorpha</taxon>
        <taxon>Aphidoidea</taxon>
        <taxon>Aphididae</taxon>
        <taxon>Macrosiphini</taxon>
        <taxon>Macrosiphum</taxon>
    </lineage>
</organism>
<feature type="transmembrane region" description="Helical" evidence="1">
    <location>
        <begin position="6"/>
        <end position="31"/>
    </location>
</feature>
<evidence type="ECO:0000313" key="3">
    <source>
        <dbReference type="Proteomes" id="UP001160148"/>
    </source>
</evidence>
<keyword evidence="3" id="KW-1185">Reference proteome</keyword>
<dbReference type="EMBL" id="CARXXK010000002">
    <property type="protein sequence ID" value="CAI6353044.1"/>
    <property type="molecule type" value="Genomic_DNA"/>
</dbReference>
<gene>
    <name evidence="2" type="ORF">MEUPH1_LOCUS9214</name>
</gene>
<reference evidence="2 3" key="1">
    <citation type="submission" date="2023-01" db="EMBL/GenBank/DDBJ databases">
        <authorList>
            <person name="Whitehead M."/>
        </authorList>
    </citation>
    <scope>NUCLEOTIDE SEQUENCE [LARGE SCALE GENOMIC DNA]</scope>
</reference>
<evidence type="ECO:0008006" key="4">
    <source>
        <dbReference type="Google" id="ProtNLM"/>
    </source>
</evidence>
<proteinExistence type="predicted"/>
<protein>
    <recommendedName>
        <fullName evidence="4">Secreted protein</fullName>
    </recommendedName>
</protein>
<keyword evidence="1" id="KW-1133">Transmembrane helix</keyword>
<keyword evidence="1" id="KW-0812">Transmembrane</keyword>
<name>A0AAV0WB14_9HEMI</name>
<dbReference type="AlphaFoldDB" id="A0AAV0WB14"/>
<sequence length="96" mass="10896">MPLWVAHGLVLGVRIVMGLLWWSRLFYAVAIPYKRRCGHARTGCSRILRRSFSPVVSSCCVSWEIASVVLPFFYSSNCVECLIEEIILSEEGGFRL</sequence>
<comment type="caution">
    <text evidence="2">The sequence shown here is derived from an EMBL/GenBank/DDBJ whole genome shotgun (WGS) entry which is preliminary data.</text>
</comment>
<accession>A0AAV0WB14</accession>
<keyword evidence="1" id="KW-0472">Membrane</keyword>
<evidence type="ECO:0000313" key="2">
    <source>
        <dbReference type="EMBL" id="CAI6353044.1"/>
    </source>
</evidence>
<dbReference type="Proteomes" id="UP001160148">
    <property type="component" value="Unassembled WGS sequence"/>
</dbReference>
<evidence type="ECO:0000256" key="1">
    <source>
        <dbReference type="SAM" id="Phobius"/>
    </source>
</evidence>